<gene>
    <name evidence="8" type="primary">glgA</name>
    <name evidence="11" type="ORF">CEE37_06085</name>
</gene>
<dbReference type="Gene3D" id="3.40.50.2000">
    <property type="entry name" value="Glycogen Phosphorylase B"/>
    <property type="match status" value="2"/>
</dbReference>
<feature type="binding site" evidence="8">
    <location>
        <position position="20"/>
    </location>
    <ligand>
        <name>ADP-alpha-D-glucose</name>
        <dbReference type="ChEBI" id="CHEBI:57498"/>
    </ligand>
</feature>
<dbReference type="InterPro" id="IPR013534">
    <property type="entry name" value="Starch_synth_cat_dom"/>
</dbReference>
<keyword evidence="7 8" id="KW-0320">Glycogen biosynthesis</keyword>
<dbReference type="InterPro" id="IPR011835">
    <property type="entry name" value="GS/SS"/>
</dbReference>
<evidence type="ECO:0000313" key="12">
    <source>
        <dbReference type="Proteomes" id="UP000319619"/>
    </source>
</evidence>
<evidence type="ECO:0000256" key="3">
    <source>
        <dbReference type="ARBA" id="ARBA00004964"/>
    </source>
</evidence>
<dbReference type="AlphaFoldDB" id="A0A532V270"/>
<dbReference type="NCBIfam" id="NF001899">
    <property type="entry name" value="PRK00654.1-2"/>
    <property type="match status" value="1"/>
</dbReference>
<dbReference type="HAMAP" id="MF_00484">
    <property type="entry name" value="Glycogen_synth"/>
    <property type="match status" value="1"/>
</dbReference>
<dbReference type="CDD" id="cd03791">
    <property type="entry name" value="GT5_Glycogen_synthase_DULL1-like"/>
    <property type="match status" value="1"/>
</dbReference>
<name>A0A532V270_UNCL8</name>
<dbReference type="Pfam" id="PF08323">
    <property type="entry name" value="Glyco_transf_5"/>
    <property type="match status" value="1"/>
</dbReference>
<evidence type="ECO:0000256" key="2">
    <source>
        <dbReference type="ARBA" id="ARBA00002764"/>
    </source>
</evidence>
<comment type="function">
    <text evidence="2 8">Synthesizes alpha-1,4-glucan chains using ADP-glucose.</text>
</comment>
<organism evidence="11 12">
    <name type="scientific">candidate division LCP-89 bacterium B3_LCP</name>
    <dbReference type="NCBI Taxonomy" id="2012998"/>
    <lineage>
        <taxon>Bacteria</taxon>
        <taxon>Pseudomonadati</taxon>
        <taxon>Bacteria division LCP-89</taxon>
    </lineage>
</organism>
<feature type="domain" description="Starch synthase catalytic" evidence="10">
    <location>
        <begin position="7"/>
        <end position="253"/>
    </location>
</feature>
<dbReference type="GO" id="GO:0009011">
    <property type="term" value="F:alpha-1,4-glucan glucosyltransferase (ADP-glucose donor) activity"/>
    <property type="evidence" value="ECO:0007669"/>
    <property type="project" value="UniProtKB-UniRule"/>
</dbReference>
<dbReference type="PANTHER" id="PTHR45825:SF11">
    <property type="entry name" value="ALPHA AMYLASE DOMAIN-CONTAINING PROTEIN"/>
    <property type="match status" value="1"/>
</dbReference>
<accession>A0A532V270</accession>
<comment type="pathway">
    <text evidence="3 8">Glycan biosynthesis; glycogen biosynthesis.</text>
</comment>
<dbReference type="UniPathway" id="UPA00164"/>
<evidence type="ECO:0000256" key="1">
    <source>
        <dbReference type="ARBA" id="ARBA00001478"/>
    </source>
</evidence>
<evidence type="ECO:0000259" key="10">
    <source>
        <dbReference type="Pfam" id="PF08323"/>
    </source>
</evidence>
<dbReference type="GO" id="GO:0004373">
    <property type="term" value="F:alpha-1,4-glucan glucosyltransferase (UDP-glucose donor) activity"/>
    <property type="evidence" value="ECO:0007669"/>
    <property type="project" value="InterPro"/>
</dbReference>
<evidence type="ECO:0000256" key="7">
    <source>
        <dbReference type="ARBA" id="ARBA00023056"/>
    </source>
</evidence>
<sequence length="494" mass="56458">MPKKNLKILYVSSEVVPFAKTGGLADVSSALPKQLKQLGHDVRVVMPKYGTIPEVKYKLREVIRLRQIDIPLNGQIHTVAIKSAFIPDSKVQVYFVDHPKSFKRKDLYVDPRTKKDYKDNDFRFFLFSRSVLEFARTLAWQPDIIHCNDWQTCAIPLYLNTLYSKDDFFNGTKTILSLHNVGYQGNFPPSAVKVGDLPDKLFKPLSPIEFHDNFSFMKAGVSYADVITTVSEKYAHEIQSDPEYGFGMEGVLHNRKKDLYGILNGIDDTIWNPEKDSLIAHNFNPQDLEGKEENKKALLERFDLEYNPDIPVIGIISRLADQKGFDLISEVLNKIAALDVQMVILGTGAKKYHTLFNKAAKKYPNKISVQLTFNNQLAHQIEAGCDLFLMPSRYEPCGLNQMYSFMYGTVPIVRSTGGLADTVVDIDKNSKDGTGFVFQKYDASEMLDAIKRALKLYQDRDKWQKLQIRGMNQDFSWRTSAKKYVEIYELALRK</sequence>
<evidence type="ECO:0000259" key="9">
    <source>
        <dbReference type="Pfam" id="PF00534"/>
    </source>
</evidence>
<dbReference type="InterPro" id="IPR001296">
    <property type="entry name" value="Glyco_trans_1"/>
</dbReference>
<evidence type="ECO:0000256" key="5">
    <source>
        <dbReference type="ARBA" id="ARBA00022676"/>
    </source>
</evidence>
<evidence type="ECO:0000313" key="11">
    <source>
        <dbReference type="EMBL" id="TKJ41232.1"/>
    </source>
</evidence>
<evidence type="ECO:0000256" key="8">
    <source>
        <dbReference type="HAMAP-Rule" id="MF_00484"/>
    </source>
</evidence>
<evidence type="ECO:0000256" key="6">
    <source>
        <dbReference type="ARBA" id="ARBA00022679"/>
    </source>
</evidence>
<dbReference type="Proteomes" id="UP000319619">
    <property type="component" value="Unassembled WGS sequence"/>
</dbReference>
<protein>
    <recommendedName>
        <fullName evidence="8">Glycogen synthase</fullName>
        <ecNumber evidence="8">2.4.1.21</ecNumber>
    </recommendedName>
    <alternativeName>
        <fullName evidence="8">Starch [bacterial glycogen] synthase</fullName>
    </alternativeName>
</protein>
<evidence type="ECO:0000256" key="4">
    <source>
        <dbReference type="ARBA" id="ARBA00010281"/>
    </source>
</evidence>
<dbReference type="EC" id="2.4.1.21" evidence="8"/>
<comment type="caution">
    <text evidence="11">The sequence shown here is derived from an EMBL/GenBank/DDBJ whole genome shotgun (WGS) entry which is preliminary data.</text>
</comment>
<comment type="similarity">
    <text evidence="4 8">Belongs to the glycosyltransferase 1 family. Bacterial/plant glycogen synthase subfamily.</text>
</comment>
<dbReference type="NCBIfam" id="TIGR02095">
    <property type="entry name" value="glgA"/>
    <property type="match status" value="1"/>
</dbReference>
<keyword evidence="5 8" id="KW-0328">Glycosyltransferase</keyword>
<proteinExistence type="inferred from homology"/>
<reference evidence="11 12" key="1">
    <citation type="submission" date="2017-06" db="EMBL/GenBank/DDBJ databases">
        <title>Novel microbial phyla capable of carbon fixation and sulfur reduction in deep-sea sediments.</title>
        <authorList>
            <person name="Huang J."/>
            <person name="Baker B."/>
            <person name="Wang Y."/>
        </authorList>
    </citation>
    <scope>NUCLEOTIDE SEQUENCE [LARGE SCALE GENOMIC DNA]</scope>
    <source>
        <strain evidence="11">B3_LCP</strain>
    </source>
</reference>
<comment type="catalytic activity">
    <reaction evidence="1 8">
        <text>[(1-&gt;4)-alpha-D-glucosyl](n) + ADP-alpha-D-glucose = [(1-&gt;4)-alpha-D-glucosyl](n+1) + ADP + H(+)</text>
        <dbReference type="Rhea" id="RHEA:18189"/>
        <dbReference type="Rhea" id="RHEA-COMP:9584"/>
        <dbReference type="Rhea" id="RHEA-COMP:9587"/>
        <dbReference type="ChEBI" id="CHEBI:15378"/>
        <dbReference type="ChEBI" id="CHEBI:15444"/>
        <dbReference type="ChEBI" id="CHEBI:57498"/>
        <dbReference type="ChEBI" id="CHEBI:456216"/>
        <dbReference type="EC" id="2.4.1.21"/>
    </reaction>
</comment>
<dbReference type="SUPFAM" id="SSF53756">
    <property type="entry name" value="UDP-Glycosyltransferase/glycogen phosphorylase"/>
    <property type="match status" value="1"/>
</dbReference>
<dbReference type="GO" id="GO:0005978">
    <property type="term" value="P:glycogen biosynthetic process"/>
    <property type="evidence" value="ECO:0007669"/>
    <property type="project" value="UniProtKB-UniRule"/>
</dbReference>
<feature type="domain" description="Glycosyl transferase family 1" evidence="9">
    <location>
        <begin position="301"/>
        <end position="465"/>
    </location>
</feature>
<dbReference type="Pfam" id="PF00534">
    <property type="entry name" value="Glycos_transf_1"/>
    <property type="match status" value="1"/>
</dbReference>
<dbReference type="EMBL" id="NJBN01000003">
    <property type="protein sequence ID" value="TKJ41232.1"/>
    <property type="molecule type" value="Genomic_DNA"/>
</dbReference>
<dbReference type="PANTHER" id="PTHR45825">
    <property type="entry name" value="GRANULE-BOUND STARCH SYNTHASE 1, CHLOROPLASTIC/AMYLOPLASTIC"/>
    <property type="match status" value="1"/>
</dbReference>
<keyword evidence="6 8" id="KW-0808">Transferase</keyword>